<feature type="non-terminal residue" evidence="1">
    <location>
        <position position="40"/>
    </location>
</feature>
<name>A0A382SBF9_9ZZZZ</name>
<proteinExistence type="predicted"/>
<accession>A0A382SBF9</accession>
<dbReference type="EMBL" id="UINC01127816">
    <property type="protein sequence ID" value="SVD07193.1"/>
    <property type="molecule type" value="Genomic_DNA"/>
</dbReference>
<reference evidence="1" key="1">
    <citation type="submission" date="2018-05" db="EMBL/GenBank/DDBJ databases">
        <authorList>
            <person name="Lanie J.A."/>
            <person name="Ng W.-L."/>
            <person name="Kazmierczak K.M."/>
            <person name="Andrzejewski T.M."/>
            <person name="Davidsen T.M."/>
            <person name="Wayne K.J."/>
            <person name="Tettelin H."/>
            <person name="Glass J.I."/>
            <person name="Rusch D."/>
            <person name="Podicherti R."/>
            <person name="Tsui H.-C.T."/>
            <person name="Winkler M.E."/>
        </authorList>
    </citation>
    <scope>NUCLEOTIDE SEQUENCE</scope>
</reference>
<evidence type="ECO:0000313" key="1">
    <source>
        <dbReference type="EMBL" id="SVD07193.1"/>
    </source>
</evidence>
<sequence>MGLDISEHSRQIPLCGQANQNVDMIGRIASGLQCAVAFPK</sequence>
<organism evidence="1">
    <name type="scientific">marine metagenome</name>
    <dbReference type="NCBI Taxonomy" id="408172"/>
    <lineage>
        <taxon>unclassified sequences</taxon>
        <taxon>metagenomes</taxon>
        <taxon>ecological metagenomes</taxon>
    </lineage>
</organism>
<protein>
    <submittedName>
        <fullName evidence="1">Uncharacterized protein</fullName>
    </submittedName>
</protein>
<gene>
    <name evidence="1" type="ORF">METZ01_LOCUS360047</name>
</gene>
<dbReference type="AlphaFoldDB" id="A0A382SBF9"/>